<dbReference type="CDD" id="cd22573">
    <property type="entry name" value="RMP1_RBD"/>
    <property type="match status" value="1"/>
</dbReference>
<feature type="compositionally biased region" description="Basic and acidic residues" evidence="1">
    <location>
        <begin position="165"/>
        <end position="180"/>
    </location>
</feature>
<dbReference type="GeneID" id="92206712"/>
<keyword evidence="4" id="KW-1185">Reference proteome</keyword>
<feature type="domain" description="RNase MRP protein 1 RNA binding" evidence="2">
    <location>
        <begin position="15"/>
        <end position="111"/>
    </location>
</feature>
<organism evidence="3 4">
    <name type="scientific">Lodderomyces beijingensis</name>
    <dbReference type="NCBI Taxonomy" id="1775926"/>
    <lineage>
        <taxon>Eukaryota</taxon>
        <taxon>Fungi</taxon>
        <taxon>Dikarya</taxon>
        <taxon>Ascomycota</taxon>
        <taxon>Saccharomycotina</taxon>
        <taxon>Pichiomycetes</taxon>
        <taxon>Debaryomycetaceae</taxon>
        <taxon>Candida/Lodderomyces clade</taxon>
        <taxon>Lodderomyces</taxon>
    </lineage>
</organism>
<evidence type="ECO:0000259" key="2">
    <source>
        <dbReference type="Pfam" id="PF20945"/>
    </source>
</evidence>
<dbReference type="Proteomes" id="UP001497383">
    <property type="component" value="Chromosome 2"/>
</dbReference>
<accession>A0ABP0ZM65</accession>
<feature type="compositionally biased region" description="Acidic residues" evidence="1">
    <location>
        <begin position="152"/>
        <end position="163"/>
    </location>
</feature>
<dbReference type="InterPro" id="IPR047205">
    <property type="entry name" value="RMP1"/>
</dbReference>
<dbReference type="PANTHER" id="PTHR37792:SF1">
    <property type="entry name" value="RIBONUCLEASE MRP PROTEIN SUBUNIT RMP1"/>
    <property type="match status" value="1"/>
</dbReference>
<sequence>MDALTFTRLQNEYDILYLLQVRSKNQHRQQHWFKYLNLTSRNLRKILKLQIDIDRLDNGTKVSKLGYKKQQIQKLARSVVKISKSAYFAYESILVLGQYLTLGFALLGNLAAIVHLLGEIPGVRVGKYEVGYSLSRQAGSTAGGVEAGAGGDLDDDFGEEIPFDEQNHESEPELEHKAELGSEMGAEASKTTIADQVERTKVEDKKAKRRQYDTMNPPTSISKKAKSKSSTSSHASETKDKMGSSTSAPVSTENVAVVAQTSRDENTSPASSVKSTSAMSIDDIFGSSKTKNKKKKGKKKELKKVM</sequence>
<dbReference type="InterPro" id="IPR047204">
    <property type="entry name" value="RMP1_RBD"/>
</dbReference>
<feature type="compositionally biased region" description="Polar residues" evidence="1">
    <location>
        <begin position="243"/>
        <end position="254"/>
    </location>
</feature>
<feature type="region of interest" description="Disordered" evidence="1">
    <location>
        <begin position="140"/>
        <end position="306"/>
    </location>
</feature>
<gene>
    <name evidence="3" type="ORF">LODBEIA_P15160</name>
</gene>
<feature type="compositionally biased region" description="Basic residues" evidence="1">
    <location>
        <begin position="290"/>
        <end position="306"/>
    </location>
</feature>
<protein>
    <recommendedName>
        <fullName evidence="2">RNase MRP protein 1 RNA binding domain-containing protein</fullName>
    </recommendedName>
</protein>
<evidence type="ECO:0000313" key="4">
    <source>
        <dbReference type="Proteomes" id="UP001497383"/>
    </source>
</evidence>
<dbReference type="PANTHER" id="PTHR37792">
    <property type="entry name" value="RIBONUCLEASE MRP PROTEIN SUBUNIT RMP1"/>
    <property type="match status" value="1"/>
</dbReference>
<feature type="compositionally biased region" description="Gly residues" evidence="1">
    <location>
        <begin position="141"/>
        <end position="151"/>
    </location>
</feature>
<name>A0ABP0ZM65_9ASCO</name>
<feature type="compositionally biased region" description="Basic and acidic residues" evidence="1">
    <location>
        <begin position="196"/>
        <end position="212"/>
    </location>
</feature>
<dbReference type="Pfam" id="PF20945">
    <property type="entry name" value="RMP1"/>
    <property type="match status" value="1"/>
</dbReference>
<proteinExistence type="predicted"/>
<evidence type="ECO:0000256" key="1">
    <source>
        <dbReference type="SAM" id="MobiDB-lite"/>
    </source>
</evidence>
<dbReference type="RefSeq" id="XP_066828454.1">
    <property type="nucleotide sequence ID" value="XM_066971413.1"/>
</dbReference>
<feature type="compositionally biased region" description="Polar residues" evidence="1">
    <location>
        <begin position="267"/>
        <end position="279"/>
    </location>
</feature>
<dbReference type="EMBL" id="OZ022406">
    <property type="protein sequence ID" value="CAK9437073.1"/>
    <property type="molecule type" value="Genomic_DNA"/>
</dbReference>
<evidence type="ECO:0000313" key="3">
    <source>
        <dbReference type="EMBL" id="CAK9437073.1"/>
    </source>
</evidence>
<reference evidence="3 4" key="1">
    <citation type="submission" date="2024-03" db="EMBL/GenBank/DDBJ databases">
        <authorList>
            <person name="Brejova B."/>
        </authorList>
    </citation>
    <scope>NUCLEOTIDE SEQUENCE [LARGE SCALE GENOMIC DNA]</scope>
    <source>
        <strain evidence="3 4">CBS 14171</strain>
    </source>
</reference>